<gene>
    <name evidence="2" type="ORF">N2K84_00185</name>
</gene>
<name>A0AA42C720_9BACT</name>
<sequence length="170" mass="19187">MKYLAGILLLITLVSSVSGQTSPHPSFEQTLRLTRQAWNHSQTAANLFSLYNGAADLEEIKFHSYEALTAMDSLYMNARKASFLTSDAAFLAGNMKLETEKQLAERIQSSLDEAIRTLSLARNSLSLIFDEQIPSNIDIQLTQTLDHFSLTRKYLKQAERDLKTAMKIKR</sequence>
<reference evidence="2" key="1">
    <citation type="submission" date="2022-10" db="EMBL/GenBank/DDBJ databases">
        <title>Gaoshiqiia sediminis gen. nov., sp. nov., isolated from coastal sediment.</title>
        <authorList>
            <person name="Yu W.X."/>
            <person name="Mu D.S."/>
            <person name="Du J.Z."/>
            <person name="Liang Y.Q."/>
        </authorList>
    </citation>
    <scope>NUCLEOTIDE SEQUENCE</scope>
    <source>
        <strain evidence="2">A06</strain>
    </source>
</reference>
<keyword evidence="1" id="KW-0732">Signal</keyword>
<comment type="caution">
    <text evidence="2">The sequence shown here is derived from an EMBL/GenBank/DDBJ whole genome shotgun (WGS) entry which is preliminary data.</text>
</comment>
<organism evidence="2 3">
    <name type="scientific">Gaoshiqia sediminis</name>
    <dbReference type="NCBI Taxonomy" id="2986998"/>
    <lineage>
        <taxon>Bacteria</taxon>
        <taxon>Pseudomonadati</taxon>
        <taxon>Bacteroidota</taxon>
        <taxon>Bacteroidia</taxon>
        <taxon>Marinilabiliales</taxon>
        <taxon>Prolixibacteraceae</taxon>
        <taxon>Gaoshiqia</taxon>
    </lineage>
</organism>
<feature type="signal peptide" evidence="1">
    <location>
        <begin position="1"/>
        <end position="19"/>
    </location>
</feature>
<protein>
    <submittedName>
        <fullName evidence="2">Uncharacterized protein</fullName>
    </submittedName>
</protein>
<accession>A0AA42C720</accession>
<feature type="chain" id="PRO_5041384465" evidence="1">
    <location>
        <begin position="20"/>
        <end position="170"/>
    </location>
</feature>
<evidence type="ECO:0000256" key="1">
    <source>
        <dbReference type="SAM" id="SignalP"/>
    </source>
</evidence>
<dbReference type="RefSeq" id="WP_282589731.1">
    <property type="nucleotide sequence ID" value="NZ_JAPAAF010000001.1"/>
</dbReference>
<dbReference type="Proteomes" id="UP001163821">
    <property type="component" value="Unassembled WGS sequence"/>
</dbReference>
<dbReference type="AlphaFoldDB" id="A0AA42C720"/>
<dbReference type="EMBL" id="JAPAAF010000001">
    <property type="protein sequence ID" value="MCW0481126.1"/>
    <property type="molecule type" value="Genomic_DNA"/>
</dbReference>
<evidence type="ECO:0000313" key="3">
    <source>
        <dbReference type="Proteomes" id="UP001163821"/>
    </source>
</evidence>
<keyword evidence="3" id="KW-1185">Reference proteome</keyword>
<proteinExistence type="predicted"/>
<evidence type="ECO:0000313" key="2">
    <source>
        <dbReference type="EMBL" id="MCW0481126.1"/>
    </source>
</evidence>